<feature type="region of interest" description="Disordered" evidence="1">
    <location>
        <begin position="39"/>
        <end position="81"/>
    </location>
</feature>
<evidence type="ECO:0000256" key="1">
    <source>
        <dbReference type="SAM" id="MobiDB-lite"/>
    </source>
</evidence>
<organism evidence="2 3">
    <name type="scientific">Thamnocephalis sphaerospora</name>
    <dbReference type="NCBI Taxonomy" id="78915"/>
    <lineage>
        <taxon>Eukaryota</taxon>
        <taxon>Fungi</taxon>
        <taxon>Fungi incertae sedis</taxon>
        <taxon>Zoopagomycota</taxon>
        <taxon>Zoopagomycotina</taxon>
        <taxon>Zoopagomycetes</taxon>
        <taxon>Zoopagales</taxon>
        <taxon>Sigmoideomycetaceae</taxon>
        <taxon>Thamnocephalis</taxon>
    </lineage>
</organism>
<feature type="compositionally biased region" description="Basic and acidic residues" evidence="1">
    <location>
        <begin position="54"/>
        <end position="72"/>
    </location>
</feature>
<dbReference type="EMBL" id="KZ993669">
    <property type="protein sequence ID" value="RKP04513.1"/>
    <property type="molecule type" value="Genomic_DNA"/>
</dbReference>
<name>A0A4P9XFX2_9FUNG</name>
<reference evidence="3" key="1">
    <citation type="journal article" date="2018" name="Nat. Microbiol.">
        <title>Leveraging single-cell genomics to expand the fungal tree of life.</title>
        <authorList>
            <person name="Ahrendt S.R."/>
            <person name="Quandt C.A."/>
            <person name="Ciobanu D."/>
            <person name="Clum A."/>
            <person name="Salamov A."/>
            <person name="Andreopoulos B."/>
            <person name="Cheng J.F."/>
            <person name="Woyke T."/>
            <person name="Pelin A."/>
            <person name="Henrissat B."/>
            <person name="Reynolds N.K."/>
            <person name="Benny G.L."/>
            <person name="Smith M.E."/>
            <person name="James T.Y."/>
            <person name="Grigoriev I.V."/>
        </authorList>
    </citation>
    <scope>NUCLEOTIDE SEQUENCE [LARGE SCALE GENOMIC DNA]</scope>
    <source>
        <strain evidence="3">RSA 1356</strain>
    </source>
</reference>
<dbReference type="Proteomes" id="UP000271241">
    <property type="component" value="Unassembled WGS sequence"/>
</dbReference>
<evidence type="ECO:0000313" key="2">
    <source>
        <dbReference type="EMBL" id="RKP04513.1"/>
    </source>
</evidence>
<proteinExistence type="predicted"/>
<gene>
    <name evidence="2" type="ORF">THASP1DRAFT_33713</name>
</gene>
<sequence length="81" mass="9428">MTRPMHHPMSHHCNDTKRSCMRIQPVSKRRDTCDTLATRYIPTDSSNPARARTRMPDTDPPGKRHGVTERHGNYKPFQQTQ</sequence>
<evidence type="ECO:0000313" key="3">
    <source>
        <dbReference type="Proteomes" id="UP000271241"/>
    </source>
</evidence>
<dbReference type="AlphaFoldDB" id="A0A4P9XFX2"/>
<keyword evidence="3" id="KW-1185">Reference proteome</keyword>
<accession>A0A4P9XFX2</accession>
<protein>
    <submittedName>
        <fullName evidence="2">Uncharacterized protein</fullName>
    </submittedName>
</protein>